<dbReference type="AlphaFoldDB" id="A0A0D0A305"/>
<evidence type="ECO:0000313" key="1">
    <source>
        <dbReference type="EMBL" id="KIK32559.1"/>
    </source>
</evidence>
<name>A0A0D0A305_9AGAM</name>
<sequence length="96" mass="11071">MSQGITWGVEADTLPLKCAMPVFEGLFPEDHDLIVQSLLYRFAQWHALAKLRMHLDTTFSVFNTTFRRLSGWLPLSENSLALQQLKKVSQCLRVFM</sequence>
<reference evidence="2" key="2">
    <citation type="submission" date="2015-01" db="EMBL/GenBank/DDBJ databases">
        <title>Evolutionary Origins and Diversification of the Mycorrhizal Mutualists.</title>
        <authorList>
            <consortium name="DOE Joint Genome Institute"/>
            <consortium name="Mycorrhizal Genomics Consortium"/>
            <person name="Kohler A."/>
            <person name="Kuo A."/>
            <person name="Nagy L.G."/>
            <person name="Floudas D."/>
            <person name="Copeland A."/>
            <person name="Barry K.W."/>
            <person name="Cichocki N."/>
            <person name="Veneault-Fourrey C."/>
            <person name="LaButti K."/>
            <person name="Lindquist E.A."/>
            <person name="Lipzen A."/>
            <person name="Lundell T."/>
            <person name="Morin E."/>
            <person name="Murat C."/>
            <person name="Riley R."/>
            <person name="Ohm R."/>
            <person name="Sun H."/>
            <person name="Tunlid A."/>
            <person name="Henrissat B."/>
            <person name="Grigoriev I.V."/>
            <person name="Hibbett D.S."/>
            <person name="Martin F."/>
        </authorList>
    </citation>
    <scope>NUCLEOTIDE SEQUENCE [LARGE SCALE GENOMIC DNA]</scope>
    <source>
        <strain evidence="2">UH-Slu-Lm8-n1</strain>
    </source>
</reference>
<dbReference type="STRING" id="930992.A0A0D0A305"/>
<keyword evidence="2" id="KW-1185">Reference proteome</keyword>
<protein>
    <submittedName>
        <fullName evidence="1">Unplaced genomic scaffold CY34scaffold_1059, whole genome shotgun sequence</fullName>
    </submittedName>
</protein>
<evidence type="ECO:0000313" key="2">
    <source>
        <dbReference type="Proteomes" id="UP000054485"/>
    </source>
</evidence>
<dbReference type="InParanoid" id="A0A0D0A305"/>
<accession>A0A0D0A305</accession>
<gene>
    <name evidence="1" type="ORF">CY34DRAFT_101194</name>
</gene>
<dbReference type="Proteomes" id="UP000054485">
    <property type="component" value="Unassembled WGS sequence"/>
</dbReference>
<dbReference type="EMBL" id="KN836190">
    <property type="protein sequence ID" value="KIK32559.1"/>
    <property type="molecule type" value="Genomic_DNA"/>
</dbReference>
<organism evidence="1 2">
    <name type="scientific">Suillus luteus UH-Slu-Lm8-n1</name>
    <dbReference type="NCBI Taxonomy" id="930992"/>
    <lineage>
        <taxon>Eukaryota</taxon>
        <taxon>Fungi</taxon>
        <taxon>Dikarya</taxon>
        <taxon>Basidiomycota</taxon>
        <taxon>Agaricomycotina</taxon>
        <taxon>Agaricomycetes</taxon>
        <taxon>Agaricomycetidae</taxon>
        <taxon>Boletales</taxon>
        <taxon>Suillineae</taxon>
        <taxon>Suillaceae</taxon>
        <taxon>Suillus</taxon>
    </lineage>
</organism>
<dbReference type="HOGENOM" id="CLU_2361120_0_0_1"/>
<reference evidence="1 2" key="1">
    <citation type="submission" date="2014-04" db="EMBL/GenBank/DDBJ databases">
        <authorList>
            <consortium name="DOE Joint Genome Institute"/>
            <person name="Kuo A."/>
            <person name="Ruytinx J."/>
            <person name="Rineau F."/>
            <person name="Colpaert J."/>
            <person name="Kohler A."/>
            <person name="Nagy L.G."/>
            <person name="Floudas D."/>
            <person name="Copeland A."/>
            <person name="Barry K.W."/>
            <person name="Cichocki N."/>
            <person name="Veneault-Fourrey C."/>
            <person name="LaButti K."/>
            <person name="Lindquist E.A."/>
            <person name="Lipzen A."/>
            <person name="Lundell T."/>
            <person name="Morin E."/>
            <person name="Murat C."/>
            <person name="Sun H."/>
            <person name="Tunlid A."/>
            <person name="Henrissat B."/>
            <person name="Grigoriev I.V."/>
            <person name="Hibbett D.S."/>
            <person name="Martin F."/>
            <person name="Nordberg H.P."/>
            <person name="Cantor M.N."/>
            <person name="Hua S.X."/>
        </authorList>
    </citation>
    <scope>NUCLEOTIDE SEQUENCE [LARGE SCALE GENOMIC DNA]</scope>
    <source>
        <strain evidence="1 2">UH-Slu-Lm8-n1</strain>
    </source>
</reference>
<dbReference type="OrthoDB" id="3269417at2759"/>
<proteinExistence type="predicted"/>